<name>A0ABD2NCW3_9CUCU</name>
<proteinExistence type="predicted"/>
<dbReference type="SUPFAM" id="SSF57997">
    <property type="entry name" value="Tropomyosin"/>
    <property type="match status" value="1"/>
</dbReference>
<evidence type="ECO:0000313" key="2">
    <source>
        <dbReference type="EMBL" id="KAL3276467.1"/>
    </source>
</evidence>
<dbReference type="Proteomes" id="UP001516400">
    <property type="component" value="Unassembled WGS sequence"/>
</dbReference>
<sequence>MDQSFILDFSEALEVNKGDGDGFKEITPKRCPVPSCRKFNARTKSKKEVISRLEHAISEMKTKKGTPNKSKFHKSESISVDTPCTVSQRKRERNIEQNIEIYATPRKMNPRKQIPKAAAQVVLKYLLLNSWRKSRSRCQHFVRHTNNLEEKINQLNIQINVLKNLGRSESSKRQDISSRYQELQKQLDTLVNENISLKDQIENITNDCSGTKNDLSKLNEQLELCKDVIQAKDNALRVLQEKYEREKEKARRQTVDKKITTERVMKLENTINIQKESLENLKLYMENLQASKRTLASTLSKSEQTGKNYADKIHSQTLLIETYKFKLSEYEKENSEMEQKIKNLQLHLDIVNNEYSDLKTKNESFEQDIFNLSQKLEEEREYTPWNLMKKGMISTYSALKYLANLMVPAIQSNYLKC</sequence>
<accession>A0ABD2NCW3</accession>
<keyword evidence="1" id="KW-0175">Coiled coil</keyword>
<evidence type="ECO:0000256" key="1">
    <source>
        <dbReference type="SAM" id="Coils"/>
    </source>
</evidence>
<reference evidence="2 3" key="1">
    <citation type="journal article" date="2021" name="BMC Biol.">
        <title>Horizontally acquired antibacterial genes associated with adaptive radiation of ladybird beetles.</title>
        <authorList>
            <person name="Li H.S."/>
            <person name="Tang X.F."/>
            <person name="Huang Y.H."/>
            <person name="Xu Z.Y."/>
            <person name="Chen M.L."/>
            <person name="Du X.Y."/>
            <person name="Qiu B.Y."/>
            <person name="Chen P.T."/>
            <person name="Zhang W."/>
            <person name="Slipinski A."/>
            <person name="Escalona H.E."/>
            <person name="Waterhouse R.M."/>
            <person name="Zwick A."/>
            <person name="Pang H."/>
        </authorList>
    </citation>
    <scope>NUCLEOTIDE SEQUENCE [LARGE SCALE GENOMIC DNA]</scope>
    <source>
        <strain evidence="2">SYSU2018</strain>
    </source>
</reference>
<dbReference type="EMBL" id="JABFTP020000103">
    <property type="protein sequence ID" value="KAL3276467.1"/>
    <property type="molecule type" value="Genomic_DNA"/>
</dbReference>
<comment type="caution">
    <text evidence="2">The sequence shown here is derived from an EMBL/GenBank/DDBJ whole genome shotgun (WGS) entry which is preliminary data.</text>
</comment>
<keyword evidence="3" id="KW-1185">Reference proteome</keyword>
<dbReference type="AlphaFoldDB" id="A0ABD2NCW3"/>
<feature type="coiled-coil region" evidence="1">
    <location>
        <begin position="145"/>
        <end position="291"/>
    </location>
</feature>
<evidence type="ECO:0000313" key="3">
    <source>
        <dbReference type="Proteomes" id="UP001516400"/>
    </source>
</evidence>
<feature type="coiled-coil region" evidence="1">
    <location>
        <begin position="320"/>
        <end position="375"/>
    </location>
</feature>
<organism evidence="2 3">
    <name type="scientific">Cryptolaemus montrouzieri</name>
    <dbReference type="NCBI Taxonomy" id="559131"/>
    <lineage>
        <taxon>Eukaryota</taxon>
        <taxon>Metazoa</taxon>
        <taxon>Ecdysozoa</taxon>
        <taxon>Arthropoda</taxon>
        <taxon>Hexapoda</taxon>
        <taxon>Insecta</taxon>
        <taxon>Pterygota</taxon>
        <taxon>Neoptera</taxon>
        <taxon>Endopterygota</taxon>
        <taxon>Coleoptera</taxon>
        <taxon>Polyphaga</taxon>
        <taxon>Cucujiformia</taxon>
        <taxon>Coccinelloidea</taxon>
        <taxon>Coccinellidae</taxon>
        <taxon>Scymninae</taxon>
        <taxon>Scymnini</taxon>
        <taxon>Cryptolaemus</taxon>
    </lineage>
</organism>
<protein>
    <submittedName>
        <fullName evidence="2">Uncharacterized protein</fullName>
    </submittedName>
</protein>
<gene>
    <name evidence="2" type="ORF">HHI36_011848</name>
</gene>